<protein>
    <submittedName>
        <fullName evidence="2">Transposase</fullName>
    </submittedName>
</protein>
<dbReference type="EMBL" id="JAWJZB010000003">
    <property type="protein sequence ID" value="MDV5087761.1"/>
    <property type="molecule type" value="Genomic_DNA"/>
</dbReference>
<name>A0ABU3Z782_9FIRM</name>
<evidence type="ECO:0000313" key="2">
    <source>
        <dbReference type="EMBL" id="MDV5087761.1"/>
    </source>
</evidence>
<dbReference type="RefSeq" id="WP_317329588.1">
    <property type="nucleotide sequence ID" value="NZ_JAWJZA010000028.1"/>
</dbReference>
<organism evidence="2 3">
    <name type="scientific">Veillonella absiana</name>
    <dbReference type="NCBI Taxonomy" id="3079305"/>
    <lineage>
        <taxon>Bacteria</taxon>
        <taxon>Bacillati</taxon>
        <taxon>Bacillota</taxon>
        <taxon>Negativicutes</taxon>
        <taxon>Veillonellales</taxon>
        <taxon>Veillonellaceae</taxon>
        <taxon>Veillonella</taxon>
    </lineage>
</organism>
<gene>
    <name evidence="2" type="ORF">RVY80_02735</name>
</gene>
<dbReference type="Pfam" id="PF13276">
    <property type="entry name" value="HTH_21"/>
    <property type="match status" value="1"/>
</dbReference>
<evidence type="ECO:0000259" key="1">
    <source>
        <dbReference type="Pfam" id="PF13276"/>
    </source>
</evidence>
<comment type="caution">
    <text evidence="2">The sequence shown here is derived from an EMBL/GenBank/DDBJ whole genome shotgun (WGS) entry which is preliminary data.</text>
</comment>
<sequence length="66" mass="7916">MVKVYEPEFKKQIAQLYLEHKGVIGYRMMYRLLVQQGIIKLNEYFQHQNLMKNGVLILPTYLQSKV</sequence>
<feature type="domain" description="HTH-like" evidence="1">
    <location>
        <begin position="8"/>
        <end position="43"/>
    </location>
</feature>
<reference evidence="2 3" key="1">
    <citation type="submission" date="2023-10" db="EMBL/GenBank/DDBJ databases">
        <title>Veillonella sp. nov., isolated from a pig farm feces dump.</title>
        <authorList>
            <person name="Chang Y.-H."/>
        </authorList>
    </citation>
    <scope>NUCLEOTIDE SEQUENCE [LARGE SCALE GENOMIC DNA]</scope>
    <source>
        <strain evidence="2 3">YH-vei2233</strain>
    </source>
</reference>
<accession>A0ABU3Z782</accession>
<dbReference type="Proteomes" id="UP001272515">
    <property type="component" value="Unassembled WGS sequence"/>
</dbReference>
<keyword evidence="3" id="KW-1185">Reference proteome</keyword>
<dbReference type="InterPro" id="IPR025948">
    <property type="entry name" value="HTH-like_dom"/>
</dbReference>
<evidence type="ECO:0000313" key="3">
    <source>
        <dbReference type="Proteomes" id="UP001272515"/>
    </source>
</evidence>
<proteinExistence type="predicted"/>